<dbReference type="PANTHER" id="PTHR30136:SF35">
    <property type="entry name" value="HTH-TYPE TRANSCRIPTIONAL REGULATOR RV1719"/>
    <property type="match status" value="1"/>
</dbReference>
<dbReference type="InterPro" id="IPR036388">
    <property type="entry name" value="WH-like_DNA-bd_sf"/>
</dbReference>
<evidence type="ECO:0000256" key="1">
    <source>
        <dbReference type="ARBA" id="ARBA00023015"/>
    </source>
</evidence>
<proteinExistence type="predicted"/>
<dbReference type="SUPFAM" id="SSF46785">
    <property type="entry name" value="Winged helix' DNA-binding domain"/>
    <property type="match status" value="1"/>
</dbReference>
<dbReference type="EMBL" id="FOLQ01000002">
    <property type="protein sequence ID" value="SFC76452.1"/>
    <property type="molecule type" value="Genomic_DNA"/>
</dbReference>
<dbReference type="RefSeq" id="WP_093824277.1">
    <property type="nucleotide sequence ID" value="NZ_FOLQ01000002.1"/>
</dbReference>
<dbReference type="Gene3D" id="3.30.450.40">
    <property type="match status" value="1"/>
</dbReference>
<keyword evidence="2" id="KW-0238">DNA-binding</keyword>
<dbReference type="GO" id="GO:0003677">
    <property type="term" value="F:DNA binding"/>
    <property type="evidence" value="ECO:0007669"/>
    <property type="project" value="UniProtKB-KW"/>
</dbReference>
<dbReference type="Proteomes" id="UP000198598">
    <property type="component" value="Unassembled WGS sequence"/>
</dbReference>
<evidence type="ECO:0000256" key="2">
    <source>
        <dbReference type="ARBA" id="ARBA00023125"/>
    </source>
</evidence>
<dbReference type="PANTHER" id="PTHR30136">
    <property type="entry name" value="HELIX-TURN-HELIX TRANSCRIPTIONAL REGULATOR, ICLR FAMILY"/>
    <property type="match status" value="1"/>
</dbReference>
<dbReference type="PROSITE" id="PS51077">
    <property type="entry name" value="HTH_ICLR"/>
    <property type="match status" value="1"/>
</dbReference>
<dbReference type="Pfam" id="PF09339">
    <property type="entry name" value="HTH_IclR"/>
    <property type="match status" value="1"/>
</dbReference>
<dbReference type="PROSITE" id="PS51078">
    <property type="entry name" value="ICLR_ED"/>
    <property type="match status" value="1"/>
</dbReference>
<dbReference type="InterPro" id="IPR050707">
    <property type="entry name" value="HTH_MetabolicPath_Reg"/>
</dbReference>
<dbReference type="Gene3D" id="1.10.10.10">
    <property type="entry name" value="Winged helix-like DNA-binding domain superfamily/Winged helix DNA-binding domain"/>
    <property type="match status" value="1"/>
</dbReference>
<accession>A0A1I1LVE7</accession>
<evidence type="ECO:0000259" key="5">
    <source>
        <dbReference type="PROSITE" id="PS51078"/>
    </source>
</evidence>
<dbReference type="GO" id="GO:0045892">
    <property type="term" value="P:negative regulation of DNA-templated transcription"/>
    <property type="evidence" value="ECO:0007669"/>
    <property type="project" value="TreeGrafter"/>
</dbReference>
<dbReference type="InterPro" id="IPR036390">
    <property type="entry name" value="WH_DNA-bd_sf"/>
</dbReference>
<keyword evidence="1" id="KW-0805">Transcription regulation</keyword>
<keyword evidence="3" id="KW-0804">Transcription</keyword>
<evidence type="ECO:0000313" key="7">
    <source>
        <dbReference type="Proteomes" id="UP000198598"/>
    </source>
</evidence>
<dbReference type="Pfam" id="PF01614">
    <property type="entry name" value="IclR_C"/>
    <property type="match status" value="1"/>
</dbReference>
<dbReference type="OrthoDB" id="940174at2"/>
<evidence type="ECO:0000256" key="3">
    <source>
        <dbReference type="ARBA" id="ARBA00023163"/>
    </source>
</evidence>
<name>A0A1I1LVE7_9BACT</name>
<dbReference type="SMART" id="SM00346">
    <property type="entry name" value="HTH_ICLR"/>
    <property type="match status" value="1"/>
</dbReference>
<dbReference type="InterPro" id="IPR029016">
    <property type="entry name" value="GAF-like_dom_sf"/>
</dbReference>
<protein>
    <submittedName>
        <fullName evidence="6">Transcriptional regulator, IclR family</fullName>
    </submittedName>
</protein>
<gene>
    <name evidence="6" type="ORF">SAMN05216167_102348</name>
</gene>
<sequence>MIQVINRALDLLELIANDPEQPKSLGELADGLGLNHGTCANILKTLVARGYVEQVAAKKGYILGAKAYTLTGNEAYQKDLLEAAREPMEVLTQAVNENCLLAVLKDNQRVVIHRTFAEQDLQVRTADLKPVYDSASGRLLLAMLSPEKLQRFISKYGLPSGDSWPEIQSETQLINALALMCRDELALQTIPNRHVIGLAVPIYKNGIVVSSLSIYLPEYRYMAMDKQGLVQDLRKCAKSINNKLI</sequence>
<dbReference type="STRING" id="662367.SAMN05216167_102348"/>
<reference evidence="6 7" key="1">
    <citation type="submission" date="2016-10" db="EMBL/GenBank/DDBJ databases">
        <authorList>
            <person name="de Groot N.N."/>
        </authorList>
    </citation>
    <scope>NUCLEOTIDE SEQUENCE [LARGE SCALE GENOMIC DNA]</scope>
    <source>
        <strain evidence="6 7">DSM 26130</strain>
    </source>
</reference>
<dbReference type="AlphaFoldDB" id="A0A1I1LVE7"/>
<keyword evidence="7" id="KW-1185">Reference proteome</keyword>
<organism evidence="6 7">
    <name type="scientific">Spirosoma endophyticum</name>
    <dbReference type="NCBI Taxonomy" id="662367"/>
    <lineage>
        <taxon>Bacteria</taxon>
        <taxon>Pseudomonadati</taxon>
        <taxon>Bacteroidota</taxon>
        <taxon>Cytophagia</taxon>
        <taxon>Cytophagales</taxon>
        <taxon>Cytophagaceae</taxon>
        <taxon>Spirosoma</taxon>
    </lineage>
</organism>
<evidence type="ECO:0000259" key="4">
    <source>
        <dbReference type="PROSITE" id="PS51077"/>
    </source>
</evidence>
<dbReference type="GO" id="GO:0003700">
    <property type="term" value="F:DNA-binding transcription factor activity"/>
    <property type="evidence" value="ECO:0007669"/>
    <property type="project" value="TreeGrafter"/>
</dbReference>
<feature type="domain" description="IclR-ED" evidence="5">
    <location>
        <begin position="66"/>
        <end position="245"/>
    </location>
</feature>
<dbReference type="InterPro" id="IPR005471">
    <property type="entry name" value="Tscrpt_reg_IclR_N"/>
</dbReference>
<feature type="domain" description="HTH iclR-type" evidence="4">
    <location>
        <begin position="2"/>
        <end position="65"/>
    </location>
</feature>
<evidence type="ECO:0000313" key="6">
    <source>
        <dbReference type="EMBL" id="SFC76452.1"/>
    </source>
</evidence>
<dbReference type="InterPro" id="IPR014757">
    <property type="entry name" value="Tscrpt_reg_IclR_C"/>
</dbReference>
<dbReference type="SUPFAM" id="SSF55781">
    <property type="entry name" value="GAF domain-like"/>
    <property type="match status" value="1"/>
</dbReference>